<sequence length="104" mass="11576">MHSVRFSAASNSIGKDGSVDAFHRSLDYRFGSNFIYLLSRSMGAKYSIKCMSCCWIVFIPNNLIPVGVPDDLISSLVLPLAQWPKTNGHGYTISIPRPVHRFSN</sequence>
<evidence type="ECO:0000313" key="1">
    <source>
        <dbReference type="EMBL" id="MBX24620.1"/>
    </source>
</evidence>
<reference evidence="1" key="1">
    <citation type="submission" date="2018-02" db="EMBL/GenBank/DDBJ databases">
        <title>Rhizophora mucronata_Transcriptome.</title>
        <authorList>
            <person name="Meera S.P."/>
            <person name="Sreeshan A."/>
            <person name="Augustine A."/>
        </authorList>
    </citation>
    <scope>NUCLEOTIDE SEQUENCE</scope>
    <source>
        <tissue evidence="1">Leaf</tissue>
    </source>
</reference>
<proteinExistence type="predicted"/>
<name>A0A2P2M326_RHIMU</name>
<accession>A0A2P2M326</accession>
<organism evidence="1">
    <name type="scientific">Rhizophora mucronata</name>
    <name type="common">Asiatic mangrove</name>
    <dbReference type="NCBI Taxonomy" id="61149"/>
    <lineage>
        <taxon>Eukaryota</taxon>
        <taxon>Viridiplantae</taxon>
        <taxon>Streptophyta</taxon>
        <taxon>Embryophyta</taxon>
        <taxon>Tracheophyta</taxon>
        <taxon>Spermatophyta</taxon>
        <taxon>Magnoliopsida</taxon>
        <taxon>eudicotyledons</taxon>
        <taxon>Gunneridae</taxon>
        <taxon>Pentapetalae</taxon>
        <taxon>rosids</taxon>
        <taxon>fabids</taxon>
        <taxon>Malpighiales</taxon>
        <taxon>Rhizophoraceae</taxon>
        <taxon>Rhizophora</taxon>
    </lineage>
</organism>
<dbReference type="EMBL" id="GGEC01044136">
    <property type="protein sequence ID" value="MBX24620.1"/>
    <property type="molecule type" value="Transcribed_RNA"/>
</dbReference>
<protein>
    <submittedName>
        <fullName evidence="1">Kinesin-II 85 kDa subunit isoform X1</fullName>
    </submittedName>
</protein>
<dbReference type="AlphaFoldDB" id="A0A2P2M326"/>